<organism evidence="1 2">
    <name type="scientific">Amphibiibacter pelophylacis</name>
    <dbReference type="NCBI Taxonomy" id="1799477"/>
    <lineage>
        <taxon>Bacteria</taxon>
        <taxon>Pseudomonadati</taxon>
        <taxon>Pseudomonadota</taxon>
        <taxon>Betaproteobacteria</taxon>
        <taxon>Burkholderiales</taxon>
        <taxon>Sphaerotilaceae</taxon>
        <taxon>Amphibiibacter</taxon>
    </lineage>
</organism>
<accession>A0ACC6NZU1</accession>
<protein>
    <submittedName>
        <fullName evidence="1">Uncharacterized protein</fullName>
    </submittedName>
</protein>
<dbReference type="Proteomes" id="UP001364695">
    <property type="component" value="Unassembled WGS sequence"/>
</dbReference>
<dbReference type="EMBL" id="JAWDIE010000004">
    <property type="protein sequence ID" value="MEJ7137491.1"/>
    <property type="molecule type" value="Genomic_DNA"/>
</dbReference>
<gene>
    <name evidence="1" type="ORF">RV045_03475</name>
</gene>
<evidence type="ECO:0000313" key="2">
    <source>
        <dbReference type="Proteomes" id="UP001364695"/>
    </source>
</evidence>
<name>A0ACC6NZU1_9BURK</name>
<reference evidence="1" key="1">
    <citation type="submission" date="2023-10" db="EMBL/GenBank/DDBJ databases">
        <title>Amphibacter perezi, gen. nov., sp. nov. a novel taxa of the family Comamonadaceae, class Betaproteobacteria isolated from the skin microbiota of Pelophylax perezi from different populations.</title>
        <authorList>
            <person name="Costa S."/>
            <person name="Proenca D.N."/>
            <person name="Lopes I."/>
            <person name="Morais P.V."/>
        </authorList>
    </citation>
    <scope>NUCLEOTIDE SEQUENCE</scope>
    <source>
        <strain evidence="1">SL12-8</strain>
    </source>
</reference>
<sequence length="143" mass="15719">MRISQKSNVPIIEPPSANKSLKYLKGYCFVYRVNLFILLVLISADLSGCGFSSIDAPSPGPSQLWTKPGAAENEVVTDSKICSDKVKPLHDSAKFDKYTSCMLDKGYKFVLSPKGFQSFCDESMMSTLACRSAESGFIWPKAD</sequence>
<proteinExistence type="predicted"/>
<comment type="caution">
    <text evidence="1">The sequence shown here is derived from an EMBL/GenBank/DDBJ whole genome shotgun (WGS) entry which is preliminary data.</text>
</comment>
<keyword evidence="2" id="KW-1185">Reference proteome</keyword>
<evidence type="ECO:0000313" key="1">
    <source>
        <dbReference type="EMBL" id="MEJ7137491.1"/>
    </source>
</evidence>